<dbReference type="Proteomes" id="UP000316291">
    <property type="component" value="Unassembled WGS sequence"/>
</dbReference>
<dbReference type="Pfam" id="PF06035">
    <property type="entry name" value="Peptidase_C93"/>
    <property type="match status" value="1"/>
</dbReference>
<evidence type="ECO:0000313" key="2">
    <source>
        <dbReference type="Proteomes" id="UP000316291"/>
    </source>
</evidence>
<keyword evidence="2" id="KW-1185">Reference proteome</keyword>
<gene>
    <name evidence="1" type="ORF">IQ16_07636</name>
</gene>
<organism evidence="1 2">
    <name type="scientific">Bradyrhizobium huanghuaihaiense</name>
    <dbReference type="NCBI Taxonomy" id="990078"/>
    <lineage>
        <taxon>Bacteria</taxon>
        <taxon>Pseudomonadati</taxon>
        <taxon>Pseudomonadota</taxon>
        <taxon>Alphaproteobacteria</taxon>
        <taxon>Hyphomicrobiales</taxon>
        <taxon>Nitrobacteraceae</taxon>
        <taxon>Bradyrhizobium</taxon>
    </lineage>
</organism>
<dbReference type="Gene3D" id="3.10.620.30">
    <property type="match status" value="1"/>
</dbReference>
<accession>A0A562QUB7</accession>
<dbReference type="OrthoDB" id="7206808at2"/>
<dbReference type="PANTHER" id="PTHR39327">
    <property type="match status" value="1"/>
</dbReference>
<evidence type="ECO:0000313" key="1">
    <source>
        <dbReference type="EMBL" id="TWI60379.1"/>
    </source>
</evidence>
<proteinExistence type="predicted"/>
<dbReference type="InterPro" id="IPR010319">
    <property type="entry name" value="Transglutaminase-like_Cys_pept"/>
</dbReference>
<sequence length="213" mass="23051">MSWIIKSLVAIGIASTGAAAKAEIVNDGSLNQAKGTFIREYDNALAPLQFVKFCMNNGSECAADSAERTLPSGERAMSMLREVNSAVNASITPMQKSTNPMVARWTIAPSAGDCNDYAVTKRHQLIEMGWPSSALRLAVVLTNGGQGHLVLVARLADGDFVLDNLSASVRPWNAAEYEWISMQSAGNPRFWVAIGEHGERLRATRLAMLRTVQ</sequence>
<dbReference type="PANTHER" id="PTHR39327:SF1">
    <property type="entry name" value="BLR5470 PROTEIN"/>
    <property type="match status" value="1"/>
</dbReference>
<protein>
    <submittedName>
        <fullName evidence="1">Putative transglutaminase-like cysteine proteinase</fullName>
    </submittedName>
</protein>
<dbReference type="EMBL" id="VLLA01000033">
    <property type="protein sequence ID" value="TWI60379.1"/>
    <property type="molecule type" value="Genomic_DNA"/>
</dbReference>
<dbReference type="RefSeq" id="WP_018644048.1">
    <property type="nucleotide sequence ID" value="NZ_VLLA01000033.1"/>
</dbReference>
<comment type="caution">
    <text evidence="1">The sequence shown here is derived from an EMBL/GenBank/DDBJ whole genome shotgun (WGS) entry which is preliminary data.</text>
</comment>
<dbReference type="AlphaFoldDB" id="A0A562QUB7"/>
<name>A0A562QUB7_9BRAD</name>
<reference evidence="1 2" key="1">
    <citation type="journal article" date="2015" name="Stand. Genomic Sci.">
        <title>Genomic Encyclopedia of Bacterial and Archaeal Type Strains, Phase III: the genomes of soil and plant-associated and newly described type strains.</title>
        <authorList>
            <person name="Whitman W.B."/>
            <person name="Woyke T."/>
            <person name="Klenk H.P."/>
            <person name="Zhou Y."/>
            <person name="Lilburn T.G."/>
            <person name="Beck B.J."/>
            <person name="De Vos P."/>
            <person name="Vandamme P."/>
            <person name="Eisen J.A."/>
            <person name="Garrity G."/>
            <person name="Hugenholtz P."/>
            <person name="Kyrpides N.C."/>
        </authorList>
    </citation>
    <scope>NUCLEOTIDE SEQUENCE [LARGE SCALE GENOMIC DNA]</scope>
    <source>
        <strain evidence="1 2">CGMCC 1.10948</strain>
    </source>
</reference>